<comment type="caution">
    <text evidence="3">The sequence shown here is derived from an EMBL/GenBank/DDBJ whole genome shotgun (WGS) entry which is preliminary data.</text>
</comment>
<dbReference type="InterPro" id="IPR011010">
    <property type="entry name" value="DNA_brk_join_enz"/>
</dbReference>
<dbReference type="PROSITE" id="PS51898">
    <property type="entry name" value="TYR_RECOMBINASE"/>
    <property type="match status" value="1"/>
</dbReference>
<dbReference type="InterPro" id="IPR002104">
    <property type="entry name" value="Integrase_catalytic"/>
</dbReference>
<evidence type="ECO:0000259" key="2">
    <source>
        <dbReference type="PROSITE" id="PS51898"/>
    </source>
</evidence>
<dbReference type="CDD" id="cd00397">
    <property type="entry name" value="DNA_BRE_C"/>
    <property type="match status" value="1"/>
</dbReference>
<dbReference type="Pfam" id="PF00589">
    <property type="entry name" value="Phage_integrase"/>
    <property type="match status" value="1"/>
</dbReference>
<protein>
    <submittedName>
        <fullName evidence="3">Tyrosine-type recombinase/integrase</fullName>
    </submittedName>
</protein>
<organism evidence="3 4">
    <name type="scientific">Streptomyces chiangmaiensis</name>
    <dbReference type="NCBI Taxonomy" id="766497"/>
    <lineage>
        <taxon>Bacteria</taxon>
        <taxon>Bacillati</taxon>
        <taxon>Actinomycetota</taxon>
        <taxon>Actinomycetes</taxon>
        <taxon>Kitasatosporales</taxon>
        <taxon>Streptomycetaceae</taxon>
        <taxon>Streptomyces</taxon>
    </lineage>
</organism>
<dbReference type="InterPro" id="IPR013762">
    <property type="entry name" value="Integrase-like_cat_sf"/>
</dbReference>
<name>A0ABU7FR73_9ACTN</name>
<keyword evidence="4" id="KW-1185">Reference proteome</keyword>
<gene>
    <name evidence="3" type="ORF">VXC91_32140</name>
</gene>
<dbReference type="RefSeq" id="WP_329510872.1">
    <property type="nucleotide sequence ID" value="NZ_BAAAYZ010000040.1"/>
</dbReference>
<evidence type="ECO:0000313" key="3">
    <source>
        <dbReference type="EMBL" id="MED7826474.1"/>
    </source>
</evidence>
<sequence length="563" mass="63102">MPHARLPERKASPHAVFRQLVWSVRRGFVAFFGDDPWEEDAIDLRAAGLKSRSKTGRRRHPGVADLAGIPQPWLRDLLRRRTEAERPTSNEFNRWHRGVVLAAQGMNRLPGGGTELSSLDFTHIQAAFEEIAAARNSRTGKLCASSYRSKLLGDFFALLDFGRLTGQLEDAPGAFARHGSHSIPQEDTNEDEIGRAIPEHVIRQLDAQLDTFPVDIHYGDLAPEEVRAMFHAIYVVLRDCGRRPSEVASLPRNCLEREGDEVSLIWHNSKGRRLRRRLPIVTETVQTIERWQKIRGYIAAPPDSETYLFPAATDAAGLPHLGWITLGAAMRKWVDSLPELDSGTVDTHGNPLPFGKSLIFPYAFRHPFAQRHADAGTPLDVLRDLMDHDDPRTTLGYYRVSLKRKREAVKTLSLQVVDRHGADSPCSPLAYEQRSVAVPFGGCTEPSNVKAGGQACPIRFQCSGCGFYRPDPSYLPSIEDHINSLRADRETALAMDAASFVIDNITARITSYEEVSEKMRRRMVSMPDDERAELEEAATVLRRVRAGDNRKMLPLTVIQPENN</sequence>
<dbReference type="Proteomes" id="UP001333996">
    <property type="component" value="Unassembled WGS sequence"/>
</dbReference>
<keyword evidence="1" id="KW-0233">DNA recombination</keyword>
<proteinExistence type="predicted"/>
<accession>A0ABU7FR73</accession>
<dbReference type="SUPFAM" id="SSF56349">
    <property type="entry name" value="DNA breaking-rejoining enzymes"/>
    <property type="match status" value="1"/>
</dbReference>
<evidence type="ECO:0000256" key="1">
    <source>
        <dbReference type="ARBA" id="ARBA00023172"/>
    </source>
</evidence>
<evidence type="ECO:0000313" key="4">
    <source>
        <dbReference type="Proteomes" id="UP001333996"/>
    </source>
</evidence>
<dbReference type="Gene3D" id="1.10.443.10">
    <property type="entry name" value="Intergrase catalytic core"/>
    <property type="match status" value="1"/>
</dbReference>
<reference evidence="3" key="1">
    <citation type="submission" date="2024-01" db="EMBL/GenBank/DDBJ databases">
        <title>First draft genome sequence data of TA4-1, the type strain of Gram-positive actinobacterium Streptomyces chiangmaiensis.</title>
        <authorList>
            <person name="Yasawong M."/>
            <person name="Nantapong N."/>
        </authorList>
    </citation>
    <scope>NUCLEOTIDE SEQUENCE</scope>
    <source>
        <strain evidence="3">TA4-1</strain>
    </source>
</reference>
<dbReference type="EMBL" id="JAYWVC010000159">
    <property type="protein sequence ID" value="MED7826474.1"/>
    <property type="molecule type" value="Genomic_DNA"/>
</dbReference>
<feature type="domain" description="Tyr recombinase" evidence="2">
    <location>
        <begin position="192"/>
        <end position="410"/>
    </location>
</feature>